<comment type="similarity">
    <text evidence="9 10">Belongs to the TonB-dependent receptor family.</text>
</comment>
<keyword evidence="7 9" id="KW-0472">Membrane</keyword>
<feature type="chain" id="PRO_5021931608" evidence="11">
    <location>
        <begin position="26"/>
        <end position="1003"/>
    </location>
</feature>
<evidence type="ECO:0000256" key="3">
    <source>
        <dbReference type="ARBA" id="ARBA00022452"/>
    </source>
</evidence>
<evidence type="ECO:0000259" key="12">
    <source>
        <dbReference type="Pfam" id="PF00593"/>
    </source>
</evidence>
<dbReference type="SUPFAM" id="SSF49464">
    <property type="entry name" value="Carboxypeptidase regulatory domain-like"/>
    <property type="match status" value="1"/>
</dbReference>
<feature type="domain" description="TonB-dependent receptor plug" evidence="13">
    <location>
        <begin position="121"/>
        <end position="242"/>
    </location>
</feature>
<keyword evidence="15" id="KW-1185">Reference proteome</keyword>
<dbReference type="NCBIfam" id="TIGR04056">
    <property type="entry name" value="OMP_RagA_SusC"/>
    <property type="match status" value="1"/>
</dbReference>
<sequence>MRFTQKYYCLFTLFLCLGFGLGTHAQEQITVEGIVTDSQTGETLIGATVLIKNTTSGVITNYEGHYKLGGLVPENILVYSYIGYQPQELTVGTKTIIDIQLKPASQDLEAVVVFGENQKDVRTITGSVGKIDTKVFSAGTPAGSFDQLLQGQVAGLAIQSSGEPGEKATIRIRGNNSLGIRSKDDIELVSANRANEPLYILNGSPISSDVFSTINPDDIVDIRVLKDGLSTVEYGTRGATGVIEIKTKRGIVGETSYNVRYQHTVKPIAGLGGISLMKSPEKLALERELQIVSGLGFIYTPAPGDSEEEIFIKNKRYRELQSVDTDWLKELSRIAQVKDLQLSLSGGADNTRYYISASYYDEEGGFDNSWAKRFTTRFNLDHNLNEEVSIGFDSSVGRSQRSKSHSSPASLIYTLQPYETESTVDFIARNPIAIGGQYFEYPNDELDSRYSDYTSWRVDLNSRLNWVVTDGLNLNATFGITYNDGENNSVTLPNKITGNAGLIKGKGAFSKNESKSLTSRVNLGLDYRKRMGDHSVSLSGGSEYIHTKNWGFGFNSIGISDKVDPEIGANPNATVSTAKYYDALLGLFLRGNYNFSSRYNVTGSFRYDGSSILPEDKRFVPAWGVGGAWNIQHEPWFGRFDRFDQFKLRASYGVNYNSGGIRQTLGLPFYDFTNSNTYMGNRVINLVEFWNPDLKFERARQWSVALDFGLFHHRIYGTLEGYVKNTDDLLAAVDIPASNGYSGLLRNIGALRNKGIELQLSAVAVRTDHFRWTTSINYAYNQNKITDLYLQDEIKVGSEGYFKVGEPINSAYVKHWAGVNPVNGMPIYYDENGNLVSGGVAPQMTGFGTYTHPVTGGFTNIFNYHNVEISTLFTYAWGGVNYNNLKARMIRNVKNGEVPYEGFYNDIWLKPGDNKPLPYPKFFSDTSVNSLFVENASYLRWKNLIVRYNLSDHLNMKGVSSFKLTAQANNLLTITGYEGIDPEITGIGQALPRSFTLGLDITF</sequence>
<evidence type="ECO:0000256" key="10">
    <source>
        <dbReference type="RuleBase" id="RU003357"/>
    </source>
</evidence>
<keyword evidence="6 10" id="KW-0798">TonB box</keyword>
<dbReference type="Pfam" id="PF07715">
    <property type="entry name" value="Plug"/>
    <property type="match status" value="1"/>
</dbReference>
<evidence type="ECO:0000256" key="1">
    <source>
        <dbReference type="ARBA" id="ARBA00004571"/>
    </source>
</evidence>
<dbReference type="SUPFAM" id="SSF56935">
    <property type="entry name" value="Porins"/>
    <property type="match status" value="1"/>
</dbReference>
<dbReference type="InterPro" id="IPR039426">
    <property type="entry name" value="TonB-dep_rcpt-like"/>
</dbReference>
<feature type="domain" description="TonB-dependent receptor-like beta-barrel" evidence="12">
    <location>
        <begin position="417"/>
        <end position="971"/>
    </location>
</feature>
<dbReference type="PROSITE" id="PS52016">
    <property type="entry name" value="TONB_DEPENDENT_REC_3"/>
    <property type="match status" value="1"/>
</dbReference>
<evidence type="ECO:0000256" key="6">
    <source>
        <dbReference type="ARBA" id="ARBA00023077"/>
    </source>
</evidence>
<dbReference type="InterPro" id="IPR012910">
    <property type="entry name" value="Plug_dom"/>
</dbReference>
<dbReference type="InterPro" id="IPR023996">
    <property type="entry name" value="TonB-dep_OMP_SusC/RagA"/>
</dbReference>
<gene>
    <name evidence="14" type="ORF">SAMN06265379_101438</name>
</gene>
<dbReference type="InterPro" id="IPR036942">
    <property type="entry name" value="Beta-barrel_TonB_sf"/>
</dbReference>
<proteinExistence type="inferred from homology"/>
<dbReference type="InterPro" id="IPR010917">
    <property type="entry name" value="TonB_rcpt_CS"/>
</dbReference>
<organism evidence="14 15">
    <name type="scientific">Saccharicrinis carchari</name>
    <dbReference type="NCBI Taxonomy" id="1168039"/>
    <lineage>
        <taxon>Bacteria</taxon>
        <taxon>Pseudomonadati</taxon>
        <taxon>Bacteroidota</taxon>
        <taxon>Bacteroidia</taxon>
        <taxon>Marinilabiliales</taxon>
        <taxon>Marinilabiliaceae</taxon>
        <taxon>Saccharicrinis</taxon>
    </lineage>
</organism>
<protein>
    <submittedName>
        <fullName evidence="14">TonB-linked outer membrane protein, SusC/RagA family</fullName>
    </submittedName>
</protein>
<dbReference type="Gene3D" id="2.40.170.20">
    <property type="entry name" value="TonB-dependent receptor, beta-barrel domain"/>
    <property type="match status" value="1"/>
</dbReference>
<evidence type="ECO:0000256" key="11">
    <source>
        <dbReference type="SAM" id="SignalP"/>
    </source>
</evidence>
<dbReference type="Gene3D" id="2.60.40.1120">
    <property type="entry name" value="Carboxypeptidase-like, regulatory domain"/>
    <property type="match status" value="1"/>
</dbReference>
<keyword evidence="3 9" id="KW-1134">Transmembrane beta strand</keyword>
<reference evidence="14 15" key="1">
    <citation type="submission" date="2017-05" db="EMBL/GenBank/DDBJ databases">
        <authorList>
            <person name="Varghese N."/>
            <person name="Submissions S."/>
        </authorList>
    </citation>
    <scope>NUCLEOTIDE SEQUENCE [LARGE SCALE GENOMIC DNA]</scope>
    <source>
        <strain evidence="14 15">DSM 27040</strain>
    </source>
</reference>
<keyword evidence="2 9" id="KW-0813">Transport</keyword>
<dbReference type="InterPro" id="IPR037066">
    <property type="entry name" value="Plug_dom_sf"/>
</dbReference>
<evidence type="ECO:0000256" key="2">
    <source>
        <dbReference type="ARBA" id="ARBA00022448"/>
    </source>
</evidence>
<dbReference type="Proteomes" id="UP000319040">
    <property type="component" value="Unassembled WGS sequence"/>
</dbReference>
<evidence type="ECO:0000313" key="14">
    <source>
        <dbReference type="EMBL" id="SMO38954.1"/>
    </source>
</evidence>
<dbReference type="Gene3D" id="2.170.130.10">
    <property type="entry name" value="TonB-dependent receptor, plug domain"/>
    <property type="match status" value="1"/>
</dbReference>
<keyword evidence="4 9" id="KW-0812">Transmembrane</keyword>
<evidence type="ECO:0000256" key="7">
    <source>
        <dbReference type="ARBA" id="ARBA00023136"/>
    </source>
</evidence>
<dbReference type="AlphaFoldDB" id="A0A521AVY8"/>
<dbReference type="InterPro" id="IPR008969">
    <property type="entry name" value="CarboxyPept-like_regulatory"/>
</dbReference>
<dbReference type="OrthoDB" id="1450546at2"/>
<dbReference type="EMBL" id="FXTB01000001">
    <property type="protein sequence ID" value="SMO38954.1"/>
    <property type="molecule type" value="Genomic_DNA"/>
</dbReference>
<dbReference type="GO" id="GO:0009279">
    <property type="term" value="C:cell outer membrane"/>
    <property type="evidence" value="ECO:0007669"/>
    <property type="project" value="UniProtKB-SubCell"/>
</dbReference>
<evidence type="ECO:0000313" key="15">
    <source>
        <dbReference type="Proteomes" id="UP000319040"/>
    </source>
</evidence>
<feature type="signal peptide" evidence="11">
    <location>
        <begin position="1"/>
        <end position="25"/>
    </location>
</feature>
<keyword evidence="5 11" id="KW-0732">Signal</keyword>
<dbReference type="PROSITE" id="PS01156">
    <property type="entry name" value="TONB_DEPENDENT_REC_2"/>
    <property type="match status" value="1"/>
</dbReference>
<keyword evidence="8 9" id="KW-0998">Cell outer membrane</keyword>
<evidence type="ECO:0000256" key="8">
    <source>
        <dbReference type="ARBA" id="ARBA00023237"/>
    </source>
</evidence>
<evidence type="ECO:0000256" key="9">
    <source>
        <dbReference type="PROSITE-ProRule" id="PRU01360"/>
    </source>
</evidence>
<evidence type="ECO:0000256" key="4">
    <source>
        <dbReference type="ARBA" id="ARBA00022692"/>
    </source>
</evidence>
<accession>A0A521AVY8</accession>
<dbReference type="Pfam" id="PF00593">
    <property type="entry name" value="TonB_dep_Rec_b-barrel"/>
    <property type="match status" value="1"/>
</dbReference>
<dbReference type="InterPro" id="IPR000531">
    <property type="entry name" value="Beta-barrel_TonB"/>
</dbReference>
<dbReference type="Pfam" id="PF13715">
    <property type="entry name" value="CarbopepD_reg_2"/>
    <property type="match status" value="1"/>
</dbReference>
<comment type="subcellular location">
    <subcellularLocation>
        <location evidence="1 9">Cell outer membrane</location>
        <topology evidence="1 9">Multi-pass membrane protein</topology>
    </subcellularLocation>
</comment>
<evidence type="ECO:0000256" key="5">
    <source>
        <dbReference type="ARBA" id="ARBA00022729"/>
    </source>
</evidence>
<dbReference type="RefSeq" id="WP_142531817.1">
    <property type="nucleotide sequence ID" value="NZ_FXTB01000001.1"/>
</dbReference>
<name>A0A521AVY8_SACCC</name>
<evidence type="ECO:0000259" key="13">
    <source>
        <dbReference type="Pfam" id="PF07715"/>
    </source>
</evidence>